<feature type="compositionally biased region" description="Basic and acidic residues" evidence="1">
    <location>
        <begin position="1"/>
        <end position="12"/>
    </location>
</feature>
<dbReference type="AlphaFoldDB" id="A0AAU9RHP7"/>
<keyword evidence="3" id="KW-1185">Reference proteome</keyword>
<evidence type="ECO:0000313" key="3">
    <source>
        <dbReference type="Proteomes" id="UP000836841"/>
    </source>
</evidence>
<dbReference type="Proteomes" id="UP000836841">
    <property type="component" value="Chromosome 1"/>
</dbReference>
<evidence type="ECO:0000313" key="2">
    <source>
        <dbReference type="EMBL" id="CAH2038366.1"/>
    </source>
</evidence>
<protein>
    <submittedName>
        <fullName evidence="2">Uncharacterized protein</fullName>
    </submittedName>
</protein>
<name>A0AAU9RHP7_THLAR</name>
<feature type="region of interest" description="Disordered" evidence="1">
    <location>
        <begin position="1"/>
        <end position="59"/>
    </location>
</feature>
<reference evidence="2 3" key="1">
    <citation type="submission" date="2022-03" db="EMBL/GenBank/DDBJ databases">
        <authorList>
            <person name="Nunn A."/>
            <person name="Chopra R."/>
            <person name="Nunn A."/>
            <person name="Contreras Garrido A."/>
        </authorList>
    </citation>
    <scope>NUCLEOTIDE SEQUENCE [LARGE SCALE GENOMIC DNA]</scope>
</reference>
<accession>A0AAU9RHP7</accession>
<gene>
    <name evidence="2" type="ORF">TAV2_LOCUS1897</name>
</gene>
<sequence length="132" mass="14570">MKVKAFVEHEAETNGEPENDDGSAKGDSCAEKLPYEKVDKLTEKNEAGGKESEGDGADDEMCALQDVLETTTMFQNLSKHAQKLMLQKLKTLGGKERKELSDEWKALLVQELLLMSKKQTFAAKLAKAASHN</sequence>
<feature type="compositionally biased region" description="Basic and acidic residues" evidence="1">
    <location>
        <begin position="22"/>
        <end position="53"/>
    </location>
</feature>
<organism evidence="2 3">
    <name type="scientific">Thlaspi arvense</name>
    <name type="common">Field penny-cress</name>
    <dbReference type="NCBI Taxonomy" id="13288"/>
    <lineage>
        <taxon>Eukaryota</taxon>
        <taxon>Viridiplantae</taxon>
        <taxon>Streptophyta</taxon>
        <taxon>Embryophyta</taxon>
        <taxon>Tracheophyta</taxon>
        <taxon>Spermatophyta</taxon>
        <taxon>Magnoliopsida</taxon>
        <taxon>eudicotyledons</taxon>
        <taxon>Gunneridae</taxon>
        <taxon>Pentapetalae</taxon>
        <taxon>rosids</taxon>
        <taxon>malvids</taxon>
        <taxon>Brassicales</taxon>
        <taxon>Brassicaceae</taxon>
        <taxon>Thlaspideae</taxon>
        <taxon>Thlaspi</taxon>
    </lineage>
</organism>
<proteinExistence type="predicted"/>
<evidence type="ECO:0000256" key="1">
    <source>
        <dbReference type="SAM" id="MobiDB-lite"/>
    </source>
</evidence>
<dbReference type="EMBL" id="OU466857">
    <property type="protein sequence ID" value="CAH2038366.1"/>
    <property type="molecule type" value="Genomic_DNA"/>
</dbReference>